<dbReference type="HAMAP" id="MF_00320">
    <property type="entry name" value="RNApol_arch_Rpo3"/>
    <property type="match status" value="1"/>
</dbReference>
<dbReference type="GO" id="GO:0006366">
    <property type="term" value="P:transcription by RNA polymerase II"/>
    <property type="evidence" value="ECO:0007669"/>
    <property type="project" value="TreeGrafter"/>
</dbReference>
<dbReference type="GO" id="GO:0003677">
    <property type="term" value="F:DNA binding"/>
    <property type="evidence" value="ECO:0007669"/>
    <property type="project" value="InterPro"/>
</dbReference>
<feature type="domain" description="DNA-directed RNA polymerase RpoA/D/Rpb3-type" evidence="8">
    <location>
        <begin position="16"/>
        <end position="260"/>
    </location>
</feature>
<dbReference type="FunFam" id="2.170.120.12:FF:000002">
    <property type="entry name" value="DNA-directed RNA polymerase II subunit RPB3"/>
    <property type="match status" value="1"/>
</dbReference>
<dbReference type="Pfam" id="PF01193">
    <property type="entry name" value="RNA_pol_L"/>
    <property type="match status" value="1"/>
</dbReference>
<dbReference type="Gene3D" id="2.170.120.12">
    <property type="entry name" value="DNA-directed RNA polymerase, insert domain"/>
    <property type="match status" value="1"/>
</dbReference>
<organism evidence="9 10">
    <name type="scientific">Ogataea philodendri</name>
    <dbReference type="NCBI Taxonomy" id="1378263"/>
    <lineage>
        <taxon>Eukaryota</taxon>
        <taxon>Fungi</taxon>
        <taxon>Dikarya</taxon>
        <taxon>Ascomycota</taxon>
        <taxon>Saccharomycotina</taxon>
        <taxon>Pichiomycetes</taxon>
        <taxon>Pichiales</taxon>
        <taxon>Pichiaceae</taxon>
        <taxon>Ogataea</taxon>
    </lineage>
</organism>
<evidence type="ECO:0000313" key="10">
    <source>
        <dbReference type="Proteomes" id="UP000769157"/>
    </source>
</evidence>
<dbReference type="CDD" id="cd07031">
    <property type="entry name" value="RNAP_II_RPB3"/>
    <property type="match status" value="1"/>
</dbReference>
<dbReference type="NCBIfam" id="NF001988">
    <property type="entry name" value="PRK00783.1"/>
    <property type="match status" value="1"/>
</dbReference>
<comment type="caution">
    <text evidence="9">The sequence shown here is derived from an EMBL/GenBank/DDBJ whole genome shotgun (WGS) entry which is preliminary data.</text>
</comment>
<sequence>MSEEPQVTIRKAGKDEVDFILSDVDMSLANSLRRTMLAEVPTLAIDLVEILVNTSVLADEFISHRLGLVPLESEDIEQLKYTRDCTCEDHCEKCSVTLDLRANCTSDETMNVYSSHLTIVSPTTGLNLGTPVVRDPERKGVLLCKLKKHQQLHVRCVAKKGIAKEHAKWSPCAAIGFEYDPWNKLKHTDYWFEESVEAEWPNSANCDWEEPPVPGEKFDYTAKPNRFYMNLETTGPLKPNEVFSKGCIELQKKIANVVFELDKFDQQQLQAQQANGGTAYAGQTVYGGANGTTYGDVVGGGQTSYDFGSGRW</sequence>
<dbReference type="SUPFAM" id="SSF55257">
    <property type="entry name" value="RBP11-like subunits of RNA polymerase"/>
    <property type="match status" value="1"/>
</dbReference>
<dbReference type="InterPro" id="IPR011263">
    <property type="entry name" value="DNA-dir_RNA_pol_RpoA/D/Rpb3"/>
</dbReference>
<evidence type="ECO:0000256" key="2">
    <source>
        <dbReference type="ARBA" id="ARBA00011730"/>
    </source>
</evidence>
<dbReference type="AlphaFoldDB" id="A0A9P8P6P5"/>
<dbReference type="Pfam" id="PF01000">
    <property type="entry name" value="RNA_pol_A_bac"/>
    <property type="match status" value="1"/>
</dbReference>
<dbReference type="GO" id="GO:0046983">
    <property type="term" value="F:protein dimerization activity"/>
    <property type="evidence" value="ECO:0007669"/>
    <property type="project" value="InterPro"/>
</dbReference>
<dbReference type="InterPro" id="IPR001514">
    <property type="entry name" value="DNA-dir_RNA_pol_30-40kDasu_CS"/>
</dbReference>
<evidence type="ECO:0000256" key="7">
    <source>
        <dbReference type="ARBA" id="ARBA00072506"/>
    </source>
</evidence>
<dbReference type="InterPro" id="IPR022842">
    <property type="entry name" value="RNAP_Rpo3/Rpb3/RPAC1"/>
</dbReference>
<reference evidence="9" key="2">
    <citation type="submission" date="2021-01" db="EMBL/GenBank/DDBJ databases">
        <authorList>
            <person name="Schikora-Tamarit M.A."/>
        </authorList>
    </citation>
    <scope>NUCLEOTIDE SEQUENCE</scope>
    <source>
        <strain evidence="9">CBS6075</strain>
    </source>
</reference>
<dbReference type="RefSeq" id="XP_046061444.1">
    <property type="nucleotide sequence ID" value="XM_046205507.1"/>
</dbReference>
<comment type="subunit">
    <text evidence="2">Component of the RNA polymerase II (Pol II) complex consisting of 12 subunits.</text>
</comment>
<dbReference type="InterPro" id="IPR050518">
    <property type="entry name" value="Rpo3/RPB3_RNA_Pol_subunit"/>
</dbReference>
<evidence type="ECO:0000256" key="5">
    <source>
        <dbReference type="ARBA" id="ARBA00023242"/>
    </source>
</evidence>
<evidence type="ECO:0000256" key="1">
    <source>
        <dbReference type="ARBA" id="ARBA00004123"/>
    </source>
</evidence>
<dbReference type="GeneID" id="70236394"/>
<keyword evidence="5" id="KW-0539">Nucleus</keyword>
<keyword evidence="3" id="KW-0240">DNA-directed RNA polymerase</keyword>
<dbReference type="InterPro" id="IPR011262">
    <property type="entry name" value="DNA-dir_RNA_pol_insert"/>
</dbReference>
<evidence type="ECO:0000256" key="3">
    <source>
        <dbReference type="ARBA" id="ARBA00022478"/>
    </source>
</evidence>
<comment type="subcellular location">
    <subcellularLocation>
        <location evidence="1">Nucleus</location>
    </subcellularLocation>
</comment>
<dbReference type="GO" id="GO:0003899">
    <property type="term" value="F:DNA-directed RNA polymerase activity"/>
    <property type="evidence" value="ECO:0007669"/>
    <property type="project" value="InterPro"/>
</dbReference>
<proteinExistence type="inferred from homology"/>
<evidence type="ECO:0000256" key="4">
    <source>
        <dbReference type="ARBA" id="ARBA00023163"/>
    </source>
</evidence>
<evidence type="ECO:0000259" key="8">
    <source>
        <dbReference type="SMART" id="SM00662"/>
    </source>
</evidence>
<dbReference type="PANTHER" id="PTHR11800:SF2">
    <property type="entry name" value="DNA-DIRECTED RNA POLYMERASE II SUBUNIT RPB3"/>
    <property type="match status" value="1"/>
</dbReference>
<comment type="similarity">
    <text evidence="6">Belongs to the archaeal Rpo3/eukaryotic RPB3 RNA polymerase subunit family.</text>
</comment>
<dbReference type="PROSITE" id="PS00446">
    <property type="entry name" value="RNA_POL_D_30KD"/>
    <property type="match status" value="1"/>
</dbReference>
<gene>
    <name evidence="9" type="ORF">OGAPHI_004429</name>
</gene>
<dbReference type="OrthoDB" id="270173at2759"/>
<protein>
    <recommendedName>
        <fullName evidence="7">DNA-directed RNA polymerase II subunit RPB3</fullName>
    </recommendedName>
</protein>
<name>A0A9P8P6P5_9ASCO</name>
<accession>A0A9P8P6P5</accession>
<dbReference type="EMBL" id="JAEUBE010000295">
    <property type="protein sequence ID" value="KAH3666240.1"/>
    <property type="molecule type" value="Genomic_DNA"/>
</dbReference>
<keyword evidence="10" id="KW-1185">Reference proteome</keyword>
<dbReference type="InterPro" id="IPR036603">
    <property type="entry name" value="RBP11-like"/>
</dbReference>
<evidence type="ECO:0000313" key="9">
    <source>
        <dbReference type="EMBL" id="KAH3666240.1"/>
    </source>
</evidence>
<dbReference type="PANTHER" id="PTHR11800">
    <property type="entry name" value="DNA-DIRECTED RNA POLYMERASE"/>
    <property type="match status" value="1"/>
</dbReference>
<reference evidence="9" key="1">
    <citation type="journal article" date="2021" name="Open Biol.">
        <title>Shared evolutionary footprints suggest mitochondrial oxidative damage underlies multiple complex I losses in fungi.</title>
        <authorList>
            <person name="Schikora-Tamarit M.A."/>
            <person name="Marcet-Houben M."/>
            <person name="Nosek J."/>
            <person name="Gabaldon T."/>
        </authorList>
    </citation>
    <scope>NUCLEOTIDE SEQUENCE</scope>
    <source>
        <strain evidence="9">CBS6075</strain>
    </source>
</reference>
<dbReference type="GO" id="GO:0005665">
    <property type="term" value="C:RNA polymerase II, core complex"/>
    <property type="evidence" value="ECO:0007669"/>
    <property type="project" value="TreeGrafter"/>
</dbReference>
<evidence type="ECO:0000256" key="6">
    <source>
        <dbReference type="ARBA" id="ARBA00025804"/>
    </source>
</evidence>
<dbReference type="Gene3D" id="3.30.1360.10">
    <property type="entry name" value="RNA polymerase, RBP11-like subunit"/>
    <property type="match status" value="1"/>
</dbReference>
<dbReference type="Proteomes" id="UP000769157">
    <property type="component" value="Unassembled WGS sequence"/>
</dbReference>
<dbReference type="SUPFAM" id="SSF56553">
    <property type="entry name" value="Insert subdomain of RNA polymerase alpha subunit"/>
    <property type="match status" value="1"/>
</dbReference>
<keyword evidence="4" id="KW-0804">Transcription</keyword>
<dbReference type="InterPro" id="IPR036643">
    <property type="entry name" value="RNApol_insert_sf"/>
</dbReference>
<dbReference type="SMART" id="SM00662">
    <property type="entry name" value="RPOLD"/>
    <property type="match status" value="1"/>
</dbReference>